<dbReference type="RefSeq" id="WP_125018817.1">
    <property type="nucleotide sequence ID" value="NZ_RQVQ01000014.1"/>
</dbReference>
<dbReference type="AlphaFoldDB" id="A0A3P3WEB7"/>
<name>A0A3P3WEB7_9FLAO</name>
<proteinExistence type="predicted"/>
<comment type="caution">
    <text evidence="1">The sequence shown here is derived from an EMBL/GenBank/DDBJ whole genome shotgun (WGS) entry which is preliminary data.</text>
</comment>
<organism evidence="1 2">
    <name type="scientific">Paenimyroides tangerinum</name>
    <dbReference type="NCBI Taxonomy" id="2488728"/>
    <lineage>
        <taxon>Bacteria</taxon>
        <taxon>Pseudomonadati</taxon>
        <taxon>Bacteroidota</taxon>
        <taxon>Flavobacteriia</taxon>
        <taxon>Flavobacteriales</taxon>
        <taxon>Flavobacteriaceae</taxon>
        <taxon>Paenimyroides</taxon>
    </lineage>
</organism>
<accession>A0A3P3WEB7</accession>
<sequence length="775" mass="91882">MKLLKKIGLTFFMLISSLGIYVYACGYIDWFGYDYQSMFTPEVVIDNSYQSMFYAPQNLFYGYENLDNVERFNSDFVSDWSNYIGKSESKEAIAYYLLNDSAAQYIPKLINKKSIKGAKYNLNLKNQESKDFLEFLQIAKEVEKFSVRYDYYWDYENNEKVGIDLKTIATIEKYYNQLENRSNFYKNRIWFQIVKAKFYSTNSDDVIDFFETTSNKQPKNLLYYKALEYVAGVYYRQRNFEKSNLLFAKIFDEAPKLRKNALYFFHPEDEATFQKQLQNADSIETKAAMWAIYGYYTDEFRAMQEIYKLDSQSEHIDFLLSRWVNIQESNINIYQENEITSLKKYHKEIKTTINQKQLKWITEVASKPELLHNPEIWNLAVGYLDIFQGNYKNAEKQFSDAAKNINSDNQLAKNQIRLFQLINKISQIEKIDKSAESELIEDLNWLYLNTENENSFGTLRIDYATVWIKKYLSAVYKNQKNDLMSELLYSDRNFILQEKNLDKVIQLFESKNKTAFEKFIVDVYKYNINDLYESKAIFLFHTGNLDDAIEFYQKIKPMPIRVFNYGTRRYISVDSENTDSKIIELYGNPFNGRISDCSDCDHRANQKIKYSPLTMLIKMKEMKTNIDNNHEVFNNALLIGNAYYNSSYYGNARAFYYNSIINNNFFMSNLNVDDANSNLVLDFNQAFKYYNIALNAAENDEQRAKATFMLAKIERNNYYSKNYMDLKSFNKMKSSKIFSDWSSFKSLKENYSDTKYYQEVIKECGDFRDYVGIYK</sequence>
<dbReference type="InterPro" id="IPR011990">
    <property type="entry name" value="TPR-like_helical_dom_sf"/>
</dbReference>
<keyword evidence="2" id="KW-1185">Reference proteome</keyword>
<reference evidence="1 2" key="1">
    <citation type="submission" date="2018-11" db="EMBL/GenBank/DDBJ databases">
        <title>Flavobacterium sp. nov., YIM 102701-2 draft genome.</title>
        <authorList>
            <person name="Li G."/>
            <person name="Jiang Y."/>
        </authorList>
    </citation>
    <scope>NUCLEOTIDE SEQUENCE [LARGE SCALE GENOMIC DNA]</scope>
    <source>
        <strain evidence="1 2">YIM 102701-2</strain>
    </source>
</reference>
<gene>
    <name evidence="1" type="ORF">EG240_07710</name>
</gene>
<dbReference type="Proteomes" id="UP000275719">
    <property type="component" value="Unassembled WGS sequence"/>
</dbReference>
<evidence type="ECO:0000313" key="1">
    <source>
        <dbReference type="EMBL" id="RRJ90903.1"/>
    </source>
</evidence>
<dbReference type="SUPFAM" id="SSF48452">
    <property type="entry name" value="TPR-like"/>
    <property type="match status" value="1"/>
</dbReference>
<evidence type="ECO:0000313" key="2">
    <source>
        <dbReference type="Proteomes" id="UP000275719"/>
    </source>
</evidence>
<evidence type="ECO:0008006" key="3">
    <source>
        <dbReference type="Google" id="ProtNLM"/>
    </source>
</evidence>
<dbReference type="EMBL" id="RQVQ01000014">
    <property type="protein sequence ID" value="RRJ90903.1"/>
    <property type="molecule type" value="Genomic_DNA"/>
</dbReference>
<protein>
    <recommendedName>
        <fullName evidence="3">Tetratricopeptide repeat protein</fullName>
    </recommendedName>
</protein>
<dbReference type="OrthoDB" id="605297at2"/>